<organism evidence="2 3">
    <name type="scientific">Clostridium simiarum</name>
    <dbReference type="NCBI Taxonomy" id="2841506"/>
    <lineage>
        <taxon>Bacteria</taxon>
        <taxon>Bacillati</taxon>
        <taxon>Bacillota</taxon>
        <taxon>Clostridia</taxon>
        <taxon>Eubacteriales</taxon>
        <taxon>Clostridiaceae</taxon>
        <taxon>Clostridium</taxon>
    </lineage>
</organism>
<dbReference type="InterPro" id="IPR046905">
    <property type="entry name" value="ABC-3C_MC1"/>
</dbReference>
<gene>
    <name evidence="2" type="ORF">KQI89_12705</name>
</gene>
<evidence type="ECO:0000256" key="1">
    <source>
        <dbReference type="SAM" id="Coils"/>
    </source>
</evidence>
<evidence type="ECO:0000313" key="3">
    <source>
        <dbReference type="Proteomes" id="UP000736583"/>
    </source>
</evidence>
<sequence>MINILDNIFDYYKYLKINIYDIQNQNNILFYKHQDNLVANYFLVYEIDCREFEDDERKVKLALDELEKLYATKSKDNSTLRNKILEQFKSTQEASQIDKNTSAIYLLLFNNIEQLNNYRNEVYSIEESPNYFKRYVLPYTLNQLNQLNDALSQFPDRSLDEALCQIVDNEENYFRLVEGKDLESTYGLVIRMFSKLPFLQYKFKTELAPEPIEKQVERNLKEEQINYHRILNNDEINIEEILLLEDSLAIDEYEINKEIKKRMKGVK</sequence>
<accession>A0ABS6F268</accession>
<dbReference type="Proteomes" id="UP000736583">
    <property type="component" value="Unassembled WGS sequence"/>
</dbReference>
<protein>
    <submittedName>
        <fullName evidence="2">Uncharacterized protein</fullName>
    </submittedName>
</protein>
<keyword evidence="3" id="KW-1185">Reference proteome</keyword>
<evidence type="ECO:0000313" key="2">
    <source>
        <dbReference type="EMBL" id="MBU5592617.1"/>
    </source>
</evidence>
<feature type="coiled-coil region" evidence="1">
    <location>
        <begin position="49"/>
        <end position="83"/>
    </location>
</feature>
<dbReference type="RefSeq" id="WP_216457372.1">
    <property type="nucleotide sequence ID" value="NZ_JAHLQL010000004.1"/>
</dbReference>
<keyword evidence="1" id="KW-0175">Coiled coil</keyword>
<dbReference type="Pfam" id="PF20289">
    <property type="entry name" value="MComp1"/>
    <property type="match status" value="1"/>
</dbReference>
<name>A0ABS6F268_9CLOT</name>
<proteinExistence type="predicted"/>
<dbReference type="EMBL" id="JAHLQL010000004">
    <property type="protein sequence ID" value="MBU5592617.1"/>
    <property type="molecule type" value="Genomic_DNA"/>
</dbReference>
<reference evidence="2 3" key="1">
    <citation type="submission" date="2021-06" db="EMBL/GenBank/DDBJ databases">
        <authorList>
            <person name="Sun Q."/>
            <person name="Li D."/>
        </authorList>
    </citation>
    <scope>NUCLEOTIDE SEQUENCE [LARGE SCALE GENOMIC DNA]</scope>
    <source>
        <strain evidence="2 3">MSJ-4</strain>
    </source>
</reference>
<comment type="caution">
    <text evidence="2">The sequence shown here is derived from an EMBL/GenBank/DDBJ whole genome shotgun (WGS) entry which is preliminary data.</text>
</comment>